<dbReference type="AlphaFoldDB" id="A0A1S7R454"/>
<name>A0A1S7R454_AGRTU</name>
<organism evidence="1 2">
    <name type="scientific">Agrobacterium tumefaciens str. Kerr 14</name>
    <dbReference type="NCBI Taxonomy" id="1183424"/>
    <lineage>
        <taxon>Bacteria</taxon>
        <taxon>Pseudomonadati</taxon>
        <taxon>Pseudomonadota</taxon>
        <taxon>Alphaproteobacteria</taxon>
        <taxon>Hyphomicrobiales</taxon>
        <taxon>Rhizobiaceae</taxon>
        <taxon>Rhizobium/Agrobacterium group</taxon>
        <taxon>Agrobacterium</taxon>
        <taxon>Agrobacterium tumefaciens complex</taxon>
    </lineage>
</organism>
<evidence type="ECO:0000313" key="1">
    <source>
        <dbReference type="EMBL" id="CUX46429.1"/>
    </source>
</evidence>
<sequence>MLDADEVGALVAGPGLAGDFGTLRGGQEALDAAGGRVARQHLVVALAGEVAFIAILAVGLDPEQTGAIEHHAVRRVEHVAFVDVRRTRIGVLVDGGIAGHAEQVPLELAVRMVVIFRIPAHDLAVFVLLARVGGIDRHGVAAGIGAQLAVLHFAAAAVIGQRAIGFDGDRVDGDPFRAVHRRCTDLGSGLSGEDTDFVDLHACRFRRQGQPLAGAVIGELGDVKRAFVKQLGGVAARHVDAVGDEFIEEFATLVVTHVNNDTAVTGNHHGGVFMLDAAKRGALDRGGLGVRRIDLDHITGAARFVGVLGDVETLVKLLIGITRLGHDTVALVVIRQLEGGVGGAEIAVEVLFAGEVGAPRCAAGAAIVEGPETVDTIRVGGGLDEIGACGRAGKLHRCVVVDTAVEGAVENDLPAVLVFRDFHDGDALHVLQDLHIVGRLRVAFFSVRQVGFRVHIFVVDGDQLMAADHEEFHTVGVFAEDLVGIFNADALGGVEIGNVGEQRLAPFRQRLPAIAFRDMDGVVGCGGNRLERETAGGGFLRLGGGAAQQVAERAHGGRGRTEGQHAAEKAAAGNRGFNHAVEIGFGRRRVLQFVPLVPGQFARIDVGHSLSPPFNVWNHSNRLRTFRVFHSDDGKTGLKYDLLSYESTIFPSMREKDASEQQAFEAAEAEGNLRSAAPVFAEVGRQAQ</sequence>
<accession>A0A1S7R454</accession>
<reference evidence="1 2" key="1">
    <citation type="submission" date="2016-01" db="EMBL/GenBank/DDBJ databases">
        <authorList>
            <person name="Oliw E.H."/>
        </authorList>
    </citation>
    <scope>NUCLEOTIDE SEQUENCE [LARGE SCALE GENOMIC DNA]</scope>
    <source>
        <strain evidence="1 2">Kerr 14</strain>
    </source>
</reference>
<protein>
    <recommendedName>
        <fullName evidence="3">NAD-specific glutamate dehydrogenase</fullName>
    </recommendedName>
</protein>
<dbReference type="Proteomes" id="UP000191897">
    <property type="component" value="Unassembled WGS sequence"/>
</dbReference>
<gene>
    <name evidence="1" type="ORF">AGR4C_Lc100065</name>
</gene>
<proteinExistence type="predicted"/>
<evidence type="ECO:0000313" key="2">
    <source>
        <dbReference type="Proteomes" id="UP000191897"/>
    </source>
</evidence>
<dbReference type="EMBL" id="FBWC01000020">
    <property type="protein sequence ID" value="CUX46429.1"/>
    <property type="molecule type" value="Genomic_DNA"/>
</dbReference>
<evidence type="ECO:0008006" key="3">
    <source>
        <dbReference type="Google" id="ProtNLM"/>
    </source>
</evidence>